<proteinExistence type="predicted"/>
<sequence length="149" mass="17315">MEDFKGAYSARKNDIFALPRNQNHAIAIFHLGGVAIECQLKAMLLVYHKISDWNNQSHRVRDSLFGKPIKNPKHDLRKALSDMSDLYNVALADGQFFRHLEKIIRPLGSSNPDYISLRYIPQTTESLSDWHNSFNYICLWLQKNKRTIL</sequence>
<dbReference type="EMBL" id="LAJX01000184">
    <property type="protein sequence ID" value="KJV05725.1"/>
    <property type="molecule type" value="Genomic_DNA"/>
</dbReference>
<comment type="caution">
    <text evidence="1">The sequence shown here is derived from an EMBL/GenBank/DDBJ whole genome shotgun (WGS) entry which is preliminary data.</text>
</comment>
<evidence type="ECO:0000313" key="1">
    <source>
        <dbReference type="EMBL" id="KJV05725.1"/>
    </source>
</evidence>
<dbReference type="AlphaFoldDB" id="A0A0F3IG01"/>
<evidence type="ECO:0000313" key="2">
    <source>
        <dbReference type="Proteomes" id="UP000033684"/>
    </source>
</evidence>
<dbReference type="Proteomes" id="UP000033684">
    <property type="component" value="Unassembled WGS sequence"/>
</dbReference>
<organism evidence="1 2">
    <name type="scientific">Methylocucumis oryzae</name>
    <dbReference type="NCBI Taxonomy" id="1632867"/>
    <lineage>
        <taxon>Bacteria</taxon>
        <taxon>Pseudomonadati</taxon>
        <taxon>Pseudomonadota</taxon>
        <taxon>Gammaproteobacteria</taxon>
        <taxon>Methylococcales</taxon>
        <taxon>Methylococcaceae</taxon>
        <taxon>Methylocucumis</taxon>
    </lineage>
</organism>
<protein>
    <recommendedName>
        <fullName evidence="3">HEPN domain-containing protein</fullName>
    </recommendedName>
</protein>
<keyword evidence="2" id="KW-1185">Reference proteome</keyword>
<gene>
    <name evidence="1" type="ORF">VZ94_16080</name>
</gene>
<evidence type="ECO:0008006" key="3">
    <source>
        <dbReference type="Google" id="ProtNLM"/>
    </source>
</evidence>
<reference evidence="2" key="1">
    <citation type="submission" date="2015-03" db="EMBL/GenBank/DDBJ databases">
        <title>Draft genome sequence of a novel methanotroph (Sn10-6) isolated from flooded ricefield rhizosphere in India.</title>
        <authorList>
            <person name="Pandit P.S."/>
            <person name="Pore S.D."/>
            <person name="Arora P."/>
            <person name="Kapse N.G."/>
            <person name="Dhakephalkar P.K."/>
            <person name="Rahalkar M.C."/>
        </authorList>
    </citation>
    <scope>NUCLEOTIDE SEQUENCE [LARGE SCALE GENOMIC DNA]</scope>
    <source>
        <strain evidence="2">Sn10-6</strain>
    </source>
</reference>
<accession>A0A0F3IG01</accession>
<reference evidence="1 2" key="2">
    <citation type="journal article" date="2016" name="Microb. Ecol.">
        <title>Genome Characteristics of a Novel Type I Methanotroph (Sn10-6) Isolated from a Flooded Indian Rice Field.</title>
        <authorList>
            <person name="Rahalkar M.C."/>
            <person name="Pandit P.S."/>
            <person name="Dhakephalkar P.K."/>
            <person name="Pore S."/>
            <person name="Arora P."/>
            <person name="Kapse N."/>
        </authorList>
    </citation>
    <scope>NUCLEOTIDE SEQUENCE [LARGE SCALE GENOMIC DNA]</scope>
    <source>
        <strain evidence="1 2">Sn10-6</strain>
    </source>
</reference>
<name>A0A0F3IG01_9GAMM</name>